<protein>
    <submittedName>
        <fullName evidence="1">Uncharacterized protein</fullName>
    </submittedName>
</protein>
<proteinExistence type="predicted"/>
<reference evidence="2" key="1">
    <citation type="journal article" date="2023" name="Mol. Phylogenet. Evol.">
        <title>Genome-scale phylogeny and comparative genomics of the fungal order Sordariales.</title>
        <authorList>
            <person name="Hensen N."/>
            <person name="Bonometti L."/>
            <person name="Westerberg I."/>
            <person name="Brannstrom I.O."/>
            <person name="Guillou S."/>
            <person name="Cros-Aarteil S."/>
            <person name="Calhoun S."/>
            <person name="Haridas S."/>
            <person name="Kuo A."/>
            <person name="Mondo S."/>
            <person name="Pangilinan J."/>
            <person name="Riley R."/>
            <person name="LaButti K."/>
            <person name="Andreopoulos B."/>
            <person name="Lipzen A."/>
            <person name="Chen C."/>
            <person name="Yan M."/>
            <person name="Daum C."/>
            <person name="Ng V."/>
            <person name="Clum A."/>
            <person name="Steindorff A."/>
            <person name="Ohm R.A."/>
            <person name="Martin F."/>
            <person name="Silar P."/>
            <person name="Natvig D.O."/>
            <person name="Lalanne C."/>
            <person name="Gautier V."/>
            <person name="Ament-Velasquez S.L."/>
            <person name="Kruys A."/>
            <person name="Hutchinson M.I."/>
            <person name="Powell A.J."/>
            <person name="Barry K."/>
            <person name="Miller A.N."/>
            <person name="Grigoriev I.V."/>
            <person name="Debuchy R."/>
            <person name="Gladieux P."/>
            <person name="Hiltunen Thoren M."/>
            <person name="Johannesson H."/>
        </authorList>
    </citation>
    <scope>NUCLEOTIDE SEQUENCE [LARGE SCALE GENOMIC DNA]</scope>
    <source>
        <strain evidence="2">CBS 340.73</strain>
    </source>
</reference>
<dbReference type="PANTHER" id="PTHR38797">
    <property type="entry name" value="NUCLEAR PORE COMPLEX PROTEIN NUP85-RELATED"/>
    <property type="match status" value="1"/>
</dbReference>
<gene>
    <name evidence="1" type="ORF">QBC46DRAFT_389288</name>
</gene>
<sequence>MAGTEDWIVDIDYARLLDDKRRTDADPVIVKTWMDVISRRPSRSGSEDPEDDDLEGLAHAFIDRLFHGGEDLTRKDFWPTLIRMAGCIPPRHPEACIMFHVFKTLEAREVETYEERHAAEVESARAGAAIPNSGKTSLGMHVREAWDFSPLHFTTQLNLDNDAELFQFKRDFDLGEWFNLNAFLSKMWGKEHDPNTSMELFAFWELRNALEQPDIYPLQQDDFARRVMEARVRVACVWIKLSGARLLRDCLLSTHSEQPGEREGDPFRGGPMLPERGFSVERWAFWKRILRNLRATRYADADDASDDRPAEIFGTFPGQEPHFRSYKNYKGINVYGTPATGQLIETTLERMNKDEREVADLVNWSLKLDKRRKGDLEFWI</sequence>
<organism evidence="1 2">
    <name type="scientific">Diplogelasinospora grovesii</name>
    <dbReference type="NCBI Taxonomy" id="303347"/>
    <lineage>
        <taxon>Eukaryota</taxon>
        <taxon>Fungi</taxon>
        <taxon>Dikarya</taxon>
        <taxon>Ascomycota</taxon>
        <taxon>Pezizomycotina</taxon>
        <taxon>Sordariomycetes</taxon>
        <taxon>Sordariomycetidae</taxon>
        <taxon>Sordariales</taxon>
        <taxon>Diplogelasinosporaceae</taxon>
        <taxon>Diplogelasinospora</taxon>
    </lineage>
</organism>
<dbReference type="PANTHER" id="PTHR38797:SF4">
    <property type="entry name" value="NUCLEAR PORE COMPLEX PROTEIN NUP85"/>
    <property type="match status" value="1"/>
</dbReference>
<dbReference type="Pfam" id="PF12311">
    <property type="entry name" value="DUF3632"/>
    <property type="match status" value="1"/>
</dbReference>
<dbReference type="AlphaFoldDB" id="A0AAN6N5C6"/>
<dbReference type="Proteomes" id="UP001303473">
    <property type="component" value="Unassembled WGS sequence"/>
</dbReference>
<accession>A0AAN6N5C6</accession>
<dbReference type="EMBL" id="MU853821">
    <property type="protein sequence ID" value="KAK3938846.1"/>
    <property type="molecule type" value="Genomic_DNA"/>
</dbReference>
<dbReference type="InterPro" id="IPR053204">
    <property type="entry name" value="Oxopyrrolidines_Biosynth-assoc"/>
</dbReference>
<evidence type="ECO:0000313" key="2">
    <source>
        <dbReference type="Proteomes" id="UP001303473"/>
    </source>
</evidence>
<keyword evidence="2" id="KW-1185">Reference proteome</keyword>
<dbReference type="InterPro" id="IPR022085">
    <property type="entry name" value="OpdG"/>
</dbReference>
<comment type="caution">
    <text evidence="1">The sequence shown here is derived from an EMBL/GenBank/DDBJ whole genome shotgun (WGS) entry which is preliminary data.</text>
</comment>
<name>A0AAN6N5C6_9PEZI</name>
<evidence type="ECO:0000313" key="1">
    <source>
        <dbReference type="EMBL" id="KAK3938846.1"/>
    </source>
</evidence>